<gene>
    <name evidence="8" type="primary">DRAM2</name>
    <name evidence="8" type="synonym">dram2b</name>
</gene>
<dbReference type="AlphaFoldDB" id="A0A8C4RRI2"/>
<dbReference type="OrthoDB" id="191706at2759"/>
<evidence type="ECO:0000313" key="9">
    <source>
        <dbReference type="Proteomes" id="UP000694620"/>
    </source>
</evidence>
<evidence type="ECO:0000256" key="4">
    <source>
        <dbReference type="ARBA" id="ARBA00022989"/>
    </source>
</evidence>
<evidence type="ECO:0000256" key="6">
    <source>
        <dbReference type="SAM" id="Phobius"/>
    </source>
</evidence>
<dbReference type="GO" id="GO:0045494">
    <property type="term" value="P:photoreceptor cell maintenance"/>
    <property type="evidence" value="ECO:0007669"/>
    <property type="project" value="TreeGrafter"/>
</dbReference>
<evidence type="ECO:0000256" key="5">
    <source>
        <dbReference type="ARBA" id="ARBA00023136"/>
    </source>
</evidence>
<feature type="transmembrane region" description="Helical" evidence="6">
    <location>
        <begin position="118"/>
        <end position="142"/>
    </location>
</feature>
<evidence type="ECO:0000256" key="2">
    <source>
        <dbReference type="ARBA" id="ARBA00006565"/>
    </source>
</evidence>
<dbReference type="GO" id="GO:0010506">
    <property type="term" value="P:regulation of autophagy"/>
    <property type="evidence" value="ECO:0007669"/>
    <property type="project" value="TreeGrafter"/>
</dbReference>
<name>A0A8C4RRI2_ERPCA</name>
<keyword evidence="5 6" id="KW-0472">Membrane</keyword>
<evidence type="ECO:0000256" key="1">
    <source>
        <dbReference type="ARBA" id="ARBA00004127"/>
    </source>
</evidence>
<sequence>MWWFQEGLCCLPVLLVVWSSATFIFSYITAVVLRHVDVLVPYISDTGTTPPERCLFGIMLNISSFLGMATIYVRYKQVEALNAEESSVQCPNKWGLVLGLLSSVGLCIVANFQKSTIIKIHVFGAILTFGAGAIYILLQIIISFRMQPHLHSKKIFWIRTGLGLWCAASILSMLVSSVITYRSLPGVNLATKLHWDPNETGYTSHMVSTISEWLLSFSFLSFFLTYIRDFQKITLRAEVSLRQHTLFEEPGFNWGERTPILGGHL</sequence>
<protein>
    <submittedName>
        <fullName evidence="8">DNA-damage regulated autophagy modulator 2b</fullName>
    </submittedName>
</protein>
<dbReference type="PANTHER" id="PTHR21324:SF10">
    <property type="entry name" value="DNA DAMAGE-REGULATED AUTOPHAGY MODULATOR PROTEIN 2"/>
    <property type="match status" value="1"/>
</dbReference>
<dbReference type="GO" id="GO:0005764">
    <property type="term" value="C:lysosome"/>
    <property type="evidence" value="ECO:0007669"/>
    <property type="project" value="TreeGrafter"/>
</dbReference>
<dbReference type="GO" id="GO:0012505">
    <property type="term" value="C:endomembrane system"/>
    <property type="evidence" value="ECO:0007669"/>
    <property type="project" value="UniProtKB-SubCell"/>
</dbReference>
<dbReference type="InterPro" id="IPR050911">
    <property type="entry name" value="DRAM/TMEM150_Autophagy_Mod"/>
</dbReference>
<feature type="transmembrane region" description="Helical" evidence="6">
    <location>
        <begin position="54"/>
        <end position="73"/>
    </location>
</feature>
<comment type="subcellular location">
    <subcellularLocation>
        <location evidence="1">Endomembrane system</location>
        <topology evidence="1">Multi-pass membrane protein</topology>
    </subcellularLocation>
</comment>
<feature type="transmembrane region" description="Helical" evidence="6">
    <location>
        <begin position="162"/>
        <end position="184"/>
    </location>
</feature>
<reference evidence="8" key="3">
    <citation type="submission" date="2025-09" db="UniProtKB">
        <authorList>
            <consortium name="Ensembl"/>
        </authorList>
    </citation>
    <scope>IDENTIFICATION</scope>
</reference>
<feature type="transmembrane region" description="Helical" evidence="6">
    <location>
        <begin position="94"/>
        <end position="112"/>
    </location>
</feature>
<keyword evidence="9" id="KW-1185">Reference proteome</keyword>
<feature type="domain" description="CWH43-like N-terminal" evidence="7">
    <location>
        <begin position="9"/>
        <end position="233"/>
    </location>
</feature>
<evidence type="ECO:0000313" key="8">
    <source>
        <dbReference type="Ensembl" id="ENSECRP00000005636.1"/>
    </source>
</evidence>
<proteinExistence type="inferred from homology"/>
<keyword evidence="4 6" id="KW-1133">Transmembrane helix</keyword>
<accession>A0A8C4RRI2</accession>
<dbReference type="Proteomes" id="UP000694620">
    <property type="component" value="Chromosome 3"/>
</dbReference>
<reference evidence="8" key="1">
    <citation type="submission" date="2021-06" db="EMBL/GenBank/DDBJ databases">
        <authorList>
            <consortium name="Wellcome Sanger Institute Data Sharing"/>
        </authorList>
    </citation>
    <scope>NUCLEOTIDE SEQUENCE [LARGE SCALE GENOMIC DNA]</scope>
</reference>
<comment type="similarity">
    <text evidence="2">Belongs to the DRAM/TMEM150 family.</text>
</comment>
<keyword evidence="3 6" id="KW-0812">Transmembrane</keyword>
<evidence type="ECO:0000259" key="7">
    <source>
        <dbReference type="Pfam" id="PF10277"/>
    </source>
</evidence>
<dbReference type="Pfam" id="PF10277">
    <property type="entry name" value="Frag1"/>
    <property type="match status" value="1"/>
</dbReference>
<dbReference type="GeneTree" id="ENSGT01030000234578"/>
<dbReference type="Ensembl" id="ENSECRT00000005732.1">
    <property type="protein sequence ID" value="ENSECRP00000005636.1"/>
    <property type="gene ID" value="ENSECRG00000003790.1"/>
</dbReference>
<dbReference type="PANTHER" id="PTHR21324">
    <property type="entry name" value="FASTING-INDUCIBLE INTEGRAL MEMBRANE PROTEIN TM6P1-RELATED"/>
    <property type="match status" value="1"/>
</dbReference>
<organism evidence="8 9">
    <name type="scientific">Erpetoichthys calabaricus</name>
    <name type="common">Rope fish</name>
    <name type="synonym">Calamoichthys calabaricus</name>
    <dbReference type="NCBI Taxonomy" id="27687"/>
    <lineage>
        <taxon>Eukaryota</taxon>
        <taxon>Metazoa</taxon>
        <taxon>Chordata</taxon>
        <taxon>Craniata</taxon>
        <taxon>Vertebrata</taxon>
        <taxon>Euteleostomi</taxon>
        <taxon>Actinopterygii</taxon>
        <taxon>Polypteriformes</taxon>
        <taxon>Polypteridae</taxon>
        <taxon>Erpetoichthys</taxon>
    </lineage>
</organism>
<reference evidence="8" key="2">
    <citation type="submission" date="2025-08" db="UniProtKB">
        <authorList>
            <consortium name="Ensembl"/>
        </authorList>
    </citation>
    <scope>IDENTIFICATION</scope>
</reference>
<dbReference type="InterPro" id="IPR019402">
    <property type="entry name" value="CWH43_N"/>
</dbReference>
<feature type="transmembrane region" description="Helical" evidence="6">
    <location>
        <begin position="204"/>
        <end position="227"/>
    </location>
</feature>
<evidence type="ECO:0000256" key="3">
    <source>
        <dbReference type="ARBA" id="ARBA00022692"/>
    </source>
</evidence>